<evidence type="ECO:0000256" key="2">
    <source>
        <dbReference type="ARBA" id="ARBA00022692"/>
    </source>
</evidence>
<feature type="transmembrane region" description="Helical" evidence="5">
    <location>
        <begin position="29"/>
        <end position="50"/>
    </location>
</feature>
<dbReference type="SUPFAM" id="SSF90123">
    <property type="entry name" value="ABC transporter transmembrane region"/>
    <property type="match status" value="1"/>
</dbReference>
<evidence type="ECO:0000313" key="7">
    <source>
        <dbReference type="EMBL" id="RBW55910.1"/>
    </source>
</evidence>
<dbReference type="EMBL" id="QOCE01000028">
    <property type="protein sequence ID" value="RBW55910.1"/>
    <property type="molecule type" value="Genomic_DNA"/>
</dbReference>
<evidence type="ECO:0000313" key="8">
    <source>
        <dbReference type="Proteomes" id="UP000252706"/>
    </source>
</evidence>
<keyword evidence="4 5" id="KW-0472">Membrane</keyword>
<evidence type="ECO:0000256" key="5">
    <source>
        <dbReference type="SAM" id="Phobius"/>
    </source>
</evidence>
<comment type="subcellular location">
    <subcellularLocation>
        <location evidence="1">Cell membrane</location>
        <topology evidence="1">Multi-pass membrane protein</topology>
    </subcellularLocation>
</comment>
<organism evidence="7 8">
    <name type="scientific">Phaeobacter gallaeciensis</name>
    <dbReference type="NCBI Taxonomy" id="60890"/>
    <lineage>
        <taxon>Bacteria</taxon>
        <taxon>Pseudomonadati</taxon>
        <taxon>Pseudomonadota</taxon>
        <taxon>Alphaproteobacteria</taxon>
        <taxon>Rhodobacterales</taxon>
        <taxon>Roseobacteraceae</taxon>
        <taxon>Phaeobacter</taxon>
    </lineage>
</organism>
<dbReference type="Gene3D" id="1.20.1560.10">
    <property type="entry name" value="ABC transporter type 1, transmembrane domain"/>
    <property type="match status" value="1"/>
</dbReference>
<dbReference type="InterPro" id="IPR027417">
    <property type="entry name" value="P-loop_NTPase"/>
</dbReference>
<dbReference type="GO" id="GO:0140359">
    <property type="term" value="F:ABC-type transporter activity"/>
    <property type="evidence" value="ECO:0007669"/>
    <property type="project" value="InterPro"/>
</dbReference>
<evidence type="ECO:0000259" key="6">
    <source>
        <dbReference type="PROSITE" id="PS50929"/>
    </source>
</evidence>
<dbReference type="AlphaFoldDB" id="A0A366WZA6"/>
<accession>A0A366WZA6</accession>
<dbReference type="InterPro" id="IPR011527">
    <property type="entry name" value="ABC1_TM_dom"/>
</dbReference>
<evidence type="ECO:0000256" key="1">
    <source>
        <dbReference type="ARBA" id="ARBA00004651"/>
    </source>
</evidence>
<protein>
    <recommendedName>
        <fullName evidence="6">ABC transmembrane type-1 domain-containing protein</fullName>
    </recommendedName>
</protein>
<dbReference type="Gene3D" id="3.40.50.300">
    <property type="entry name" value="P-loop containing nucleotide triphosphate hydrolases"/>
    <property type="match status" value="1"/>
</dbReference>
<sequence>MGINILSLALPLALLQVYDRIVPSQSFGSAIVIFAGTGFALIGAGFLRYVRSTAFARTAAISGHAKSLDTTRSLIGFRRERVDKRRVLNALAQSRDIDVGQGKVAYFDAPFAVVFLILVWYLGGRIVLAPLVLVAVVSVYLAIRVGTYRQRVADLAVAKANVEDAISESVAYAHQAATLDSVGPSFFDLLNLKRIEANASQKLDRFNAALMDIQQSAGLAITVAIVGVGAFSVLNGDLTTGGLAACTLLGSRGANQLLGAVMASFRHQAVKVAASEAKSTVSYTPSGNVQDIAKGYLVINPDAGTSEVDRFKTLVNDGGGQHIHHVPRNPNLMYGTILQNISSFEVENENDALRISALIGLDRLVAELPDGYQTAIGEGPSSPLSQGASKLVALTHALSSKEDVLALEDPSFSLDNAAVEGLVSVLLAQKDARAIVVLSADKRLQTLDKAETTEAQDE</sequence>
<keyword evidence="2 5" id="KW-0812">Transmembrane</keyword>
<gene>
    <name evidence="7" type="ORF">DS909_09770</name>
</gene>
<comment type="caution">
    <text evidence="7">The sequence shown here is derived from an EMBL/GenBank/DDBJ whole genome shotgun (WGS) entry which is preliminary data.</text>
</comment>
<dbReference type="InterPro" id="IPR036640">
    <property type="entry name" value="ABC1_TM_sf"/>
</dbReference>
<dbReference type="Proteomes" id="UP000252706">
    <property type="component" value="Unassembled WGS sequence"/>
</dbReference>
<dbReference type="SUPFAM" id="SSF52540">
    <property type="entry name" value="P-loop containing nucleoside triphosphate hydrolases"/>
    <property type="match status" value="1"/>
</dbReference>
<dbReference type="GO" id="GO:0005886">
    <property type="term" value="C:plasma membrane"/>
    <property type="evidence" value="ECO:0007669"/>
    <property type="project" value="UniProtKB-SubCell"/>
</dbReference>
<dbReference type="PROSITE" id="PS50929">
    <property type="entry name" value="ABC_TM1F"/>
    <property type="match status" value="1"/>
</dbReference>
<evidence type="ECO:0000256" key="4">
    <source>
        <dbReference type="ARBA" id="ARBA00023136"/>
    </source>
</evidence>
<proteinExistence type="predicted"/>
<reference evidence="7 8" key="1">
    <citation type="submission" date="2018-07" db="EMBL/GenBank/DDBJ databases">
        <title>Modular assembly of carbohydrate-degrading microbial communities in the ocean.</title>
        <authorList>
            <person name="Enke T.N."/>
            <person name="Datta M.S."/>
            <person name="Schwartzman J.A."/>
            <person name="Cermak N."/>
            <person name="Schmitz D.A."/>
            <person name="Barrere J."/>
            <person name="Cordero O.X."/>
        </authorList>
    </citation>
    <scope>NUCLEOTIDE SEQUENCE [LARGE SCALE GENOMIC DNA]</scope>
    <source>
        <strain evidence="7 8">C3M10</strain>
    </source>
</reference>
<dbReference type="GO" id="GO:0005524">
    <property type="term" value="F:ATP binding"/>
    <property type="evidence" value="ECO:0007669"/>
    <property type="project" value="InterPro"/>
</dbReference>
<name>A0A366WZA6_9RHOB</name>
<feature type="domain" description="ABC transmembrane type-1" evidence="6">
    <location>
        <begin position="1"/>
        <end position="263"/>
    </location>
</feature>
<dbReference type="RefSeq" id="WP_113823269.1">
    <property type="nucleotide sequence ID" value="NZ_QOCE01000028.1"/>
</dbReference>
<feature type="transmembrane region" description="Helical" evidence="5">
    <location>
        <begin position="127"/>
        <end position="143"/>
    </location>
</feature>
<evidence type="ECO:0000256" key="3">
    <source>
        <dbReference type="ARBA" id="ARBA00022989"/>
    </source>
</evidence>
<feature type="transmembrane region" description="Helical" evidence="5">
    <location>
        <begin position="104"/>
        <end position="121"/>
    </location>
</feature>
<keyword evidence="3 5" id="KW-1133">Transmembrane helix</keyword>